<organism evidence="1">
    <name type="scientific">marine sediment metagenome</name>
    <dbReference type="NCBI Taxonomy" id="412755"/>
    <lineage>
        <taxon>unclassified sequences</taxon>
        <taxon>metagenomes</taxon>
        <taxon>ecological metagenomes</taxon>
    </lineage>
</organism>
<feature type="non-terminal residue" evidence="1">
    <location>
        <position position="1"/>
    </location>
</feature>
<dbReference type="SUPFAM" id="SSF52833">
    <property type="entry name" value="Thioredoxin-like"/>
    <property type="match status" value="1"/>
</dbReference>
<protein>
    <submittedName>
        <fullName evidence="1">Uncharacterized protein</fullName>
    </submittedName>
</protein>
<dbReference type="AlphaFoldDB" id="X1P587"/>
<dbReference type="EMBL" id="BARV01026147">
    <property type="protein sequence ID" value="GAI37626.1"/>
    <property type="molecule type" value="Genomic_DNA"/>
</dbReference>
<reference evidence="1" key="1">
    <citation type="journal article" date="2014" name="Front. Microbiol.">
        <title>High frequency of phylogenetically diverse reductive dehalogenase-homologous genes in deep subseafloor sedimentary metagenomes.</title>
        <authorList>
            <person name="Kawai M."/>
            <person name="Futagami T."/>
            <person name="Toyoda A."/>
            <person name="Takaki Y."/>
            <person name="Nishi S."/>
            <person name="Hori S."/>
            <person name="Arai W."/>
            <person name="Tsubouchi T."/>
            <person name="Morono Y."/>
            <person name="Uchiyama I."/>
            <person name="Ito T."/>
            <person name="Fujiyama A."/>
            <person name="Inagaki F."/>
            <person name="Takami H."/>
        </authorList>
    </citation>
    <scope>NUCLEOTIDE SEQUENCE</scope>
    <source>
        <strain evidence="1">Expedition CK06-06</strain>
    </source>
</reference>
<name>X1P587_9ZZZZ</name>
<gene>
    <name evidence="1" type="ORF">S06H3_42306</name>
</gene>
<comment type="caution">
    <text evidence="1">The sequence shown here is derived from an EMBL/GenBank/DDBJ whole genome shotgun (WGS) entry which is preliminary data.</text>
</comment>
<evidence type="ECO:0000313" key="1">
    <source>
        <dbReference type="EMBL" id="GAI37626.1"/>
    </source>
</evidence>
<proteinExistence type="predicted"/>
<accession>X1P587</accession>
<sequence>PEFVRRLNITYPLATPEDALTAYVFGDDTQIPQTAIFDSSGRTVKKIVGFDDKIRQELDTAIAGLMANQ</sequence>
<dbReference type="InterPro" id="IPR036249">
    <property type="entry name" value="Thioredoxin-like_sf"/>
</dbReference>
<dbReference type="Gene3D" id="3.40.30.10">
    <property type="entry name" value="Glutaredoxin"/>
    <property type="match status" value="1"/>
</dbReference>